<keyword evidence="5" id="KW-0256">Endoplasmic reticulum</keyword>
<accession>C6LSV6</accession>
<evidence type="ECO:0000256" key="2">
    <source>
        <dbReference type="ARBA" id="ARBA00010694"/>
    </source>
</evidence>
<dbReference type="GO" id="GO:0005789">
    <property type="term" value="C:endoplasmic reticulum membrane"/>
    <property type="evidence" value="ECO:0007669"/>
    <property type="project" value="UniProtKB-SubCell"/>
</dbReference>
<evidence type="ECO:0000313" key="10">
    <source>
        <dbReference type="EMBL" id="EET00893.1"/>
    </source>
</evidence>
<feature type="transmembrane region" description="Helical" evidence="9">
    <location>
        <begin position="223"/>
        <end position="243"/>
    </location>
</feature>
<dbReference type="VEuPathDB" id="GiardiaDB:GL50581_1849"/>
<gene>
    <name evidence="10" type="ORF">GL50581_1849</name>
</gene>
<evidence type="ECO:0000256" key="5">
    <source>
        <dbReference type="ARBA" id="ARBA00022824"/>
    </source>
</evidence>
<dbReference type="Pfam" id="PF08449">
    <property type="entry name" value="UAA"/>
    <property type="match status" value="1"/>
</dbReference>
<dbReference type="InterPro" id="IPR037185">
    <property type="entry name" value="EmrE-like"/>
</dbReference>
<dbReference type="OMA" id="CKRETGM"/>
<proteinExistence type="inferred from homology"/>
<dbReference type="AlphaFoldDB" id="C6LSV6"/>
<organism evidence="10 11">
    <name type="scientific">Giardia intestinalis (strain ATCC 50581 / GS clone H7)</name>
    <name type="common">Giardia lamblia</name>
    <dbReference type="NCBI Taxonomy" id="598745"/>
    <lineage>
        <taxon>Eukaryota</taxon>
        <taxon>Metamonada</taxon>
        <taxon>Diplomonadida</taxon>
        <taxon>Hexamitidae</taxon>
        <taxon>Giardiinae</taxon>
        <taxon>Giardia</taxon>
    </lineage>
</organism>
<keyword evidence="3" id="KW-0813">Transport</keyword>
<comment type="caution">
    <text evidence="10">The sequence shown here is derived from an EMBL/GenBank/DDBJ whole genome shotgun (WGS) entry which is preliminary data.</text>
</comment>
<dbReference type="GO" id="GO:0005459">
    <property type="term" value="F:UDP-galactose transmembrane transporter activity"/>
    <property type="evidence" value="ECO:0007669"/>
    <property type="project" value="TreeGrafter"/>
</dbReference>
<feature type="transmembrane region" description="Helical" evidence="9">
    <location>
        <begin position="303"/>
        <end position="320"/>
    </location>
</feature>
<feature type="transmembrane region" description="Helical" evidence="9">
    <location>
        <begin position="263"/>
        <end position="283"/>
    </location>
</feature>
<name>C6LSV6_GIAIB</name>
<evidence type="ECO:0000256" key="1">
    <source>
        <dbReference type="ARBA" id="ARBA00004477"/>
    </source>
</evidence>
<feature type="transmembrane region" description="Helical" evidence="9">
    <location>
        <begin position="327"/>
        <end position="347"/>
    </location>
</feature>
<comment type="subcellular location">
    <subcellularLocation>
        <location evidence="1">Endoplasmic reticulum membrane</location>
        <topology evidence="1">Multi-pass membrane protein</topology>
    </subcellularLocation>
</comment>
<evidence type="ECO:0000313" key="11">
    <source>
        <dbReference type="Proteomes" id="UP000002488"/>
    </source>
</evidence>
<evidence type="ECO:0000256" key="7">
    <source>
        <dbReference type="ARBA" id="ARBA00023136"/>
    </source>
</evidence>
<evidence type="ECO:0000256" key="3">
    <source>
        <dbReference type="ARBA" id="ARBA00022448"/>
    </source>
</evidence>
<dbReference type="SUPFAM" id="SSF103481">
    <property type="entry name" value="Multidrug resistance efflux transporter EmrE"/>
    <property type="match status" value="1"/>
</dbReference>
<keyword evidence="7 9" id="KW-0472">Membrane</keyword>
<dbReference type="InterPro" id="IPR013657">
    <property type="entry name" value="SCL35B1-4/HUT1"/>
</dbReference>
<dbReference type="PANTHER" id="PTHR10778">
    <property type="entry name" value="SOLUTE CARRIER FAMILY 35 MEMBER B"/>
    <property type="match status" value="1"/>
</dbReference>
<dbReference type="GO" id="GO:0005460">
    <property type="term" value="F:UDP-glucose transmembrane transporter activity"/>
    <property type="evidence" value="ECO:0007669"/>
    <property type="project" value="TreeGrafter"/>
</dbReference>
<dbReference type="EMBL" id="ACGJ01002213">
    <property type="protein sequence ID" value="EET00893.1"/>
    <property type="molecule type" value="Genomic_DNA"/>
</dbReference>
<evidence type="ECO:0000256" key="8">
    <source>
        <dbReference type="SAM" id="MobiDB-lite"/>
    </source>
</evidence>
<keyword evidence="4 9" id="KW-0812">Transmembrane</keyword>
<feature type="region of interest" description="Disordered" evidence="8">
    <location>
        <begin position="67"/>
        <end position="113"/>
    </location>
</feature>
<dbReference type="Proteomes" id="UP000002488">
    <property type="component" value="Unassembled WGS sequence"/>
</dbReference>
<evidence type="ECO:0000256" key="4">
    <source>
        <dbReference type="ARBA" id="ARBA00022692"/>
    </source>
</evidence>
<sequence>MNDTVLFLSIVGSIYVCHVANSYLAETLYTSPPHKIDVRWIGLVFEGIWSIIFAEVYRLVSKAYDKRNKPKDKGGAEDSTKNGLKDSTGGESAPSNSNSVNVSGVVEHTTSKSSRKTLRVHELLHALAHPESGLKWAQSLIICEILLALGKVLSLLALKYVSYTTSMVFKSSKTLGILMTALIMGNVQHITPLRILTVLLIVSGSLVYSHAELRSYKGTTSHPILGYILMLASELCNGFGCTYQDISVMQCKRETGMLIKTNIIQLASGICTLIAGIIMTMVYNSMDDMVLLFQTTSWIVKQNLASIFLTLGLIPIIYSLKLYGSLLTGIISTVRKLITVVLSMFMTNTKPTTQNWMGIGLTFTGLTISVLESKIMKVLKANGRSKNKKQD</sequence>
<feature type="transmembrane region" description="Helical" evidence="9">
    <location>
        <begin position="193"/>
        <end position="211"/>
    </location>
</feature>
<feature type="compositionally biased region" description="Basic and acidic residues" evidence="8">
    <location>
        <begin position="67"/>
        <end position="84"/>
    </location>
</feature>
<reference evidence="10 11" key="1">
    <citation type="journal article" date="2009" name="PLoS Pathog.">
        <title>Draft genome sequencing of giardia intestinalis assemblage B isolate GS: is human giardiasis caused by two different species?</title>
        <authorList>
            <person name="Franzen O."/>
            <person name="Jerlstrom-Hultqvist J."/>
            <person name="Castro E."/>
            <person name="Sherwood E."/>
            <person name="Ankarklev J."/>
            <person name="Reiner D.S."/>
            <person name="Palm D."/>
            <person name="Andersson J.O."/>
            <person name="Andersson B."/>
            <person name="Svard S.G."/>
        </authorList>
    </citation>
    <scope>NUCLEOTIDE SEQUENCE [LARGE SCALE GENOMIC DNA]</scope>
    <source>
        <strain evidence="11">ATCC 50581 / GS clone H7</strain>
    </source>
</reference>
<dbReference type="OrthoDB" id="78344at2759"/>
<comment type="similarity">
    <text evidence="2">Belongs to the nucleotide-sugar transporter family. SLC35B subfamily.</text>
</comment>
<protein>
    <submittedName>
        <fullName evidence="10">Uncharacterized protein</fullName>
    </submittedName>
</protein>
<evidence type="ECO:0000256" key="9">
    <source>
        <dbReference type="SAM" id="Phobius"/>
    </source>
</evidence>
<dbReference type="GO" id="GO:0000139">
    <property type="term" value="C:Golgi membrane"/>
    <property type="evidence" value="ECO:0007669"/>
    <property type="project" value="TreeGrafter"/>
</dbReference>
<feature type="transmembrane region" description="Helical" evidence="9">
    <location>
        <begin position="40"/>
        <end position="60"/>
    </location>
</feature>
<keyword evidence="6 9" id="KW-1133">Transmembrane helix</keyword>
<feature type="transmembrane region" description="Helical" evidence="9">
    <location>
        <begin position="353"/>
        <end position="371"/>
    </location>
</feature>
<dbReference type="PANTHER" id="PTHR10778:SF10">
    <property type="entry name" value="SOLUTE CARRIER FAMILY 35 MEMBER B1"/>
    <property type="match status" value="1"/>
</dbReference>
<evidence type="ECO:0000256" key="6">
    <source>
        <dbReference type="ARBA" id="ARBA00022989"/>
    </source>
</evidence>
<feature type="compositionally biased region" description="Low complexity" evidence="8">
    <location>
        <begin position="95"/>
        <end position="106"/>
    </location>
</feature>